<dbReference type="PANTHER" id="PTHR46648:SF1">
    <property type="entry name" value="ADENOSINE 5'-MONOPHOSPHORAMIDASE HNT1"/>
    <property type="match status" value="1"/>
</dbReference>
<dbReference type="Pfam" id="PF01230">
    <property type="entry name" value="HIT"/>
    <property type="match status" value="1"/>
</dbReference>
<dbReference type="SUPFAM" id="SSF54197">
    <property type="entry name" value="HIT-like"/>
    <property type="match status" value="1"/>
</dbReference>
<dbReference type="InterPro" id="IPR036265">
    <property type="entry name" value="HIT-like_sf"/>
</dbReference>
<dbReference type="PATRIC" id="fig|87541.4.peg.1469"/>
<dbReference type="PRINTS" id="PR00332">
    <property type="entry name" value="HISTRIAD"/>
</dbReference>
<evidence type="ECO:0000256" key="3">
    <source>
        <dbReference type="PROSITE-ProRule" id="PRU00464"/>
    </source>
</evidence>
<dbReference type="CDD" id="cd01277">
    <property type="entry name" value="HINT_subgroup"/>
    <property type="match status" value="1"/>
</dbReference>
<dbReference type="PROSITE" id="PS51084">
    <property type="entry name" value="HIT_2"/>
    <property type="match status" value="1"/>
</dbReference>
<feature type="active site" description="Tele-AMP-histidine intermediate" evidence="1">
    <location>
        <position position="118"/>
    </location>
</feature>
<dbReference type="InterPro" id="IPR001310">
    <property type="entry name" value="Histidine_triad_HIT"/>
</dbReference>
<dbReference type="Proteomes" id="UP000070422">
    <property type="component" value="Unassembled WGS sequence"/>
</dbReference>
<dbReference type="GO" id="GO:0003824">
    <property type="term" value="F:catalytic activity"/>
    <property type="evidence" value="ECO:0007669"/>
    <property type="project" value="InterPro"/>
</dbReference>
<reference evidence="5 6" key="1">
    <citation type="submission" date="2016-01" db="EMBL/GenBank/DDBJ databases">
        <authorList>
            <person name="Oliw E.H."/>
        </authorList>
    </citation>
    <scope>NUCLEOTIDE SEQUENCE [LARGE SCALE GENOMIC DNA]</scope>
    <source>
        <strain evidence="5 6">KA00635</strain>
    </source>
</reference>
<dbReference type="InterPro" id="IPR039384">
    <property type="entry name" value="HINT"/>
</dbReference>
<accession>A0A133XTB9</accession>
<dbReference type="STRING" id="87541.AWM71_05165"/>
<evidence type="ECO:0000256" key="2">
    <source>
        <dbReference type="PIRSR" id="PIRSR601310-3"/>
    </source>
</evidence>
<dbReference type="EMBL" id="LSCQ01000083">
    <property type="protein sequence ID" value="KXB34169.1"/>
    <property type="molecule type" value="Genomic_DNA"/>
</dbReference>
<dbReference type="InterPro" id="IPR019808">
    <property type="entry name" value="Histidine_triad_CS"/>
</dbReference>
<feature type="short sequence motif" description="Histidine triad motif" evidence="2 3">
    <location>
        <begin position="116"/>
        <end position="120"/>
    </location>
</feature>
<protein>
    <recommendedName>
        <fullName evidence="4">HIT domain-containing protein</fullName>
    </recommendedName>
</protein>
<gene>
    <name evidence="5" type="ORF">HMPREF3187_01482</name>
</gene>
<proteinExistence type="predicted"/>
<sequence>MIHYKQRNCQDTKGRKILMSDCIFCKIANGEIPTNMVYEDEVVAAFLDTSQVTKGHTLLVPKKHLANIFDYDVKDAGAIFRRIPIIVNALQKAFPDMKGINLLNNNGETAYQTVMHSHLHFLPRYQKEEGFGIKFENNSSQYSDEDLKNMAKKISQAIEV</sequence>
<dbReference type="GO" id="GO:0009117">
    <property type="term" value="P:nucleotide metabolic process"/>
    <property type="evidence" value="ECO:0007669"/>
    <property type="project" value="TreeGrafter"/>
</dbReference>
<evidence type="ECO:0000313" key="5">
    <source>
        <dbReference type="EMBL" id="KXB34169.1"/>
    </source>
</evidence>
<dbReference type="Gene3D" id="3.30.428.10">
    <property type="entry name" value="HIT-like"/>
    <property type="match status" value="1"/>
</dbReference>
<feature type="domain" description="HIT" evidence="4">
    <location>
        <begin position="23"/>
        <end position="131"/>
    </location>
</feature>
<evidence type="ECO:0000259" key="4">
    <source>
        <dbReference type="PROSITE" id="PS51084"/>
    </source>
</evidence>
<organism evidence="5 6">
    <name type="scientific">Aerococcus christensenii</name>
    <dbReference type="NCBI Taxonomy" id="87541"/>
    <lineage>
        <taxon>Bacteria</taxon>
        <taxon>Bacillati</taxon>
        <taxon>Bacillota</taxon>
        <taxon>Bacilli</taxon>
        <taxon>Lactobacillales</taxon>
        <taxon>Aerococcaceae</taxon>
        <taxon>Aerococcus</taxon>
    </lineage>
</organism>
<evidence type="ECO:0000313" key="6">
    <source>
        <dbReference type="Proteomes" id="UP000070422"/>
    </source>
</evidence>
<dbReference type="PANTHER" id="PTHR46648">
    <property type="entry name" value="HIT FAMILY PROTEIN 1"/>
    <property type="match status" value="1"/>
</dbReference>
<evidence type="ECO:0000256" key="1">
    <source>
        <dbReference type="PIRSR" id="PIRSR601310-1"/>
    </source>
</evidence>
<dbReference type="PROSITE" id="PS00892">
    <property type="entry name" value="HIT_1"/>
    <property type="match status" value="1"/>
</dbReference>
<dbReference type="InterPro" id="IPR011146">
    <property type="entry name" value="HIT-like"/>
</dbReference>
<name>A0A133XTB9_9LACT</name>
<comment type="caution">
    <text evidence="5">The sequence shown here is derived from an EMBL/GenBank/DDBJ whole genome shotgun (WGS) entry which is preliminary data.</text>
</comment>
<dbReference type="AlphaFoldDB" id="A0A133XTB9"/>